<accession>A0A8H3I2D3</accession>
<dbReference type="Proteomes" id="UP000663827">
    <property type="component" value="Unassembled WGS sequence"/>
</dbReference>
<organism evidence="2 3">
    <name type="scientific">Rhizoctonia solani</name>
    <dbReference type="NCBI Taxonomy" id="456999"/>
    <lineage>
        <taxon>Eukaryota</taxon>
        <taxon>Fungi</taxon>
        <taxon>Dikarya</taxon>
        <taxon>Basidiomycota</taxon>
        <taxon>Agaricomycotina</taxon>
        <taxon>Agaricomycetes</taxon>
        <taxon>Cantharellales</taxon>
        <taxon>Ceratobasidiaceae</taxon>
        <taxon>Rhizoctonia</taxon>
    </lineage>
</organism>
<protein>
    <submittedName>
        <fullName evidence="2">Uncharacterized protein</fullName>
    </submittedName>
</protein>
<sequence>MALMLRSLASSFNSERTPLPCIDPLSRSCSRQGKAKRTPEPVRASPYPPLKRSSPGYGRSSTPLKRTASLHGGDSLASFQRAEQTCKPTVKRRPSNGPLRPALSLANTLILDPLVCPPPIPLPRSVVHHIPLPKPSILPHLRRRSSLAPEPGSPTALVPRQAPLPSPPCVIGGKKKRESLAQRTLRRQFERTPRGAQVKALGPHVAMRMMSEAEEEAAVAAVVIIDETSDSDDVCMSDSWVQVAPDEMEWSIIDA</sequence>
<proteinExistence type="predicted"/>
<evidence type="ECO:0000313" key="2">
    <source>
        <dbReference type="EMBL" id="CAE7175984.1"/>
    </source>
</evidence>
<evidence type="ECO:0000256" key="1">
    <source>
        <dbReference type="SAM" id="MobiDB-lite"/>
    </source>
</evidence>
<dbReference type="AlphaFoldDB" id="A0A8H3I2D3"/>
<gene>
    <name evidence="2" type="ORF">RDB_LOCUS111674</name>
</gene>
<comment type="caution">
    <text evidence="2">The sequence shown here is derived from an EMBL/GenBank/DDBJ whole genome shotgun (WGS) entry which is preliminary data.</text>
</comment>
<dbReference type="EMBL" id="CAJNJQ010002454">
    <property type="protein sequence ID" value="CAE7175984.1"/>
    <property type="molecule type" value="Genomic_DNA"/>
</dbReference>
<feature type="region of interest" description="Disordered" evidence="1">
    <location>
        <begin position="144"/>
        <end position="176"/>
    </location>
</feature>
<evidence type="ECO:0000313" key="3">
    <source>
        <dbReference type="Proteomes" id="UP000663827"/>
    </source>
</evidence>
<reference evidence="2" key="1">
    <citation type="submission" date="2021-01" db="EMBL/GenBank/DDBJ databases">
        <authorList>
            <person name="Kaushik A."/>
        </authorList>
    </citation>
    <scope>NUCLEOTIDE SEQUENCE</scope>
    <source>
        <strain evidence="2">AG5</strain>
    </source>
</reference>
<feature type="region of interest" description="Disordered" evidence="1">
    <location>
        <begin position="23"/>
        <end position="72"/>
    </location>
</feature>
<name>A0A8H3I2D3_9AGAM</name>